<evidence type="ECO:0000313" key="7">
    <source>
        <dbReference type="Proteomes" id="UP000268192"/>
    </source>
</evidence>
<dbReference type="PANTHER" id="PTHR30024">
    <property type="entry name" value="ALIPHATIC SULFONATES-BINDING PROTEIN-RELATED"/>
    <property type="match status" value="1"/>
</dbReference>
<dbReference type="KEGG" id="abaw:D5400_16150"/>
<feature type="chain" id="PRO_5018661519" description="SsuA/THI5-like domain-containing protein" evidence="4">
    <location>
        <begin position="26"/>
        <end position="347"/>
    </location>
</feature>
<dbReference type="Proteomes" id="UP000268192">
    <property type="component" value="Chromosome"/>
</dbReference>
<organism evidence="6 7">
    <name type="scientific">Georhizobium profundi</name>
    <dbReference type="NCBI Taxonomy" id="2341112"/>
    <lineage>
        <taxon>Bacteria</taxon>
        <taxon>Pseudomonadati</taxon>
        <taxon>Pseudomonadota</taxon>
        <taxon>Alphaproteobacteria</taxon>
        <taxon>Hyphomicrobiales</taxon>
        <taxon>Rhizobiaceae</taxon>
        <taxon>Georhizobium</taxon>
    </lineage>
</organism>
<dbReference type="PANTHER" id="PTHR30024:SF47">
    <property type="entry name" value="TAURINE-BINDING PERIPLASMIC PROTEIN"/>
    <property type="match status" value="1"/>
</dbReference>
<comment type="subcellular location">
    <subcellularLocation>
        <location evidence="1">Periplasm</location>
    </subcellularLocation>
</comment>
<dbReference type="GO" id="GO:0042918">
    <property type="term" value="P:alkanesulfonate transmembrane transport"/>
    <property type="evidence" value="ECO:0007669"/>
    <property type="project" value="TreeGrafter"/>
</dbReference>
<dbReference type="SUPFAM" id="SSF53850">
    <property type="entry name" value="Periplasmic binding protein-like II"/>
    <property type="match status" value="1"/>
</dbReference>
<evidence type="ECO:0000256" key="1">
    <source>
        <dbReference type="ARBA" id="ARBA00004418"/>
    </source>
</evidence>
<evidence type="ECO:0000313" key="6">
    <source>
        <dbReference type="EMBL" id="AZN72598.1"/>
    </source>
</evidence>
<dbReference type="EMBL" id="CP032509">
    <property type="protein sequence ID" value="AZN72598.1"/>
    <property type="molecule type" value="Genomic_DNA"/>
</dbReference>
<gene>
    <name evidence="6" type="ORF">D5400_16150</name>
</gene>
<accession>A0A3Q8XPX7</accession>
<protein>
    <recommendedName>
        <fullName evidence="5">SsuA/THI5-like domain-containing protein</fullName>
    </recommendedName>
</protein>
<keyword evidence="3 4" id="KW-0732">Signal</keyword>
<name>A0A3Q8XPX7_9HYPH</name>
<evidence type="ECO:0000256" key="4">
    <source>
        <dbReference type="SAM" id="SignalP"/>
    </source>
</evidence>
<evidence type="ECO:0000256" key="2">
    <source>
        <dbReference type="ARBA" id="ARBA00010742"/>
    </source>
</evidence>
<dbReference type="OrthoDB" id="7374754at2"/>
<feature type="signal peptide" evidence="4">
    <location>
        <begin position="1"/>
        <end position="25"/>
    </location>
</feature>
<feature type="domain" description="SsuA/THI5-like" evidence="5">
    <location>
        <begin position="78"/>
        <end position="189"/>
    </location>
</feature>
<keyword evidence="7" id="KW-1185">Reference proteome</keyword>
<reference evidence="6 7" key="1">
    <citation type="submission" date="2018-09" db="EMBL/GenBank/DDBJ databases">
        <title>Marinorhizobium profundi gen. nov., sp. nov., isolated from a deep-sea sediment sample from the New Britain Trench and proposal of Marinorhizobiaceae fam. nov. in the order Rhizobiales of the class Alphaproteobacteria.</title>
        <authorList>
            <person name="Cao J."/>
        </authorList>
    </citation>
    <scope>NUCLEOTIDE SEQUENCE [LARGE SCALE GENOMIC DNA]</scope>
    <source>
        <strain evidence="6 7">WS11</strain>
    </source>
</reference>
<dbReference type="GO" id="GO:0042597">
    <property type="term" value="C:periplasmic space"/>
    <property type="evidence" value="ECO:0007669"/>
    <property type="project" value="UniProtKB-SubCell"/>
</dbReference>
<dbReference type="RefSeq" id="WP_126010920.1">
    <property type="nucleotide sequence ID" value="NZ_CP032509.1"/>
</dbReference>
<dbReference type="Gene3D" id="3.40.190.10">
    <property type="entry name" value="Periplasmic binding protein-like II"/>
    <property type="match status" value="2"/>
</dbReference>
<comment type="similarity">
    <text evidence="2">Belongs to the bacterial solute-binding protein SsuA/TauA family.</text>
</comment>
<dbReference type="InterPro" id="IPR015168">
    <property type="entry name" value="SsuA/THI5"/>
</dbReference>
<evidence type="ECO:0000259" key="5">
    <source>
        <dbReference type="Pfam" id="PF09084"/>
    </source>
</evidence>
<evidence type="ECO:0000256" key="3">
    <source>
        <dbReference type="ARBA" id="ARBA00022729"/>
    </source>
</evidence>
<sequence length="347" mass="36567">MKPRTILPAFAFLVVSTFGLGTASAADEPLAIEVPEGVSIVLADDANNVANLLKLSGQDQKLAADVSFANFSSGPLRLEAIRAGAAQVGAVGDVPPILAHFSDADVVIVGAVITSGEGNTLATAPDSGIETLEDLAGKRVGINVGTAQQATVLRNLRAVGLTLDDIEPIHLGLSEFADALRAGQIDAAVLKQPDRARYLASVEGTGAREIDNAPGGNTNLKYLYASKSALADPAQAAAIRDLVVHWYRAHLWKNDNQELWISEYLVKDQRLSREDAEIAAASEGDATRIPDWDELLVTQQDTIDILQSAGEFAGKELDAADEFDTRFDGLTEASPTVSDGKSAALVQ</sequence>
<dbReference type="Pfam" id="PF09084">
    <property type="entry name" value="NMT1"/>
    <property type="match status" value="1"/>
</dbReference>
<proteinExistence type="inferred from homology"/>
<dbReference type="AlphaFoldDB" id="A0A3Q8XPX7"/>